<evidence type="ECO:0008006" key="3">
    <source>
        <dbReference type="Google" id="ProtNLM"/>
    </source>
</evidence>
<proteinExistence type="predicted"/>
<evidence type="ECO:0000313" key="2">
    <source>
        <dbReference type="Proteomes" id="UP000217250"/>
    </source>
</evidence>
<sequence>MKNFLFFPFLLLLVACPKKQAPPQLLEETVPPPVEDTLHSLCKIPKNIASYIEANQDTFTPIDIEKRFSKEFWEYYQIHQGEGCPIICYGDFNTDGQQDAALMVDYKGVGDRTYPDNTPFLAIFHSYETKVEDPVIIYQLDSYKKHNHSVIYEQPEGIECYIEKGKRNGKDIINLILPEKSGFLIYWNEDTYRYRYVNVLDEIENPFPKTTITPEVEENLYQLLKCGHFSWREGYYQIPDYGCWSQIQQLGMANVILIPRTSAFDTHLAWEKDHQKEGYIEALENRIESLSLEEIKKHFCAVVFLTNSYYLDYTPYLDSSYNPTYPYYEETFLLTNGKWSKEKTYLITKDTDTQIYKQQEKYIDSLSKKYQPKITK</sequence>
<dbReference type="RefSeq" id="WP_095909193.1">
    <property type="nucleotide sequence ID" value="NZ_CP022386.1"/>
</dbReference>
<accession>A0A250FKM9</accession>
<dbReference type="OrthoDB" id="1150235at2"/>
<dbReference type="GeneID" id="84806971"/>
<reference evidence="2" key="1">
    <citation type="submission" date="2017-06" db="EMBL/GenBank/DDBJ databases">
        <title>Capnocytophaga spp. assemblies.</title>
        <authorList>
            <person name="Gulvik C.A."/>
        </authorList>
    </citation>
    <scope>NUCLEOTIDE SEQUENCE [LARGE SCALE GENOMIC DNA]</scope>
    <source>
        <strain evidence="2">H1496</strain>
    </source>
</reference>
<dbReference type="EMBL" id="CP022386">
    <property type="protein sequence ID" value="ATA85692.1"/>
    <property type="molecule type" value="Genomic_DNA"/>
</dbReference>
<dbReference type="Proteomes" id="UP000217250">
    <property type="component" value="Chromosome"/>
</dbReference>
<dbReference type="AlphaFoldDB" id="A0A250FKM9"/>
<dbReference type="PROSITE" id="PS51257">
    <property type="entry name" value="PROKAR_LIPOPROTEIN"/>
    <property type="match status" value="1"/>
</dbReference>
<gene>
    <name evidence="1" type="ORF">CGC50_00110</name>
</gene>
<name>A0A250FKM9_9FLAO</name>
<dbReference type="KEGG" id="cgh:CGC50_00110"/>
<protein>
    <recommendedName>
        <fullName evidence="3">Lipoprotein</fullName>
    </recommendedName>
</protein>
<organism evidence="1 2">
    <name type="scientific">Capnocytophaga gingivalis</name>
    <dbReference type="NCBI Taxonomy" id="1017"/>
    <lineage>
        <taxon>Bacteria</taxon>
        <taxon>Pseudomonadati</taxon>
        <taxon>Bacteroidota</taxon>
        <taxon>Flavobacteriia</taxon>
        <taxon>Flavobacteriales</taxon>
        <taxon>Flavobacteriaceae</taxon>
        <taxon>Capnocytophaga</taxon>
    </lineage>
</organism>
<evidence type="ECO:0000313" key="1">
    <source>
        <dbReference type="EMBL" id="ATA85692.1"/>
    </source>
</evidence>